<dbReference type="InterPro" id="IPR057191">
    <property type="entry name" value="DUF7869"/>
</dbReference>
<proteinExistence type="predicted"/>
<dbReference type="Pfam" id="PF25273">
    <property type="entry name" value="DUF7869"/>
    <property type="match status" value="1"/>
</dbReference>
<accession>A0A6G0VXT1</accession>
<dbReference type="AlphaFoldDB" id="A0A6G0VXT1"/>
<comment type="caution">
    <text evidence="2">The sequence shown here is derived from an EMBL/GenBank/DDBJ whole genome shotgun (WGS) entry which is preliminary data.</text>
</comment>
<name>A0A6G0VXT1_APHCR</name>
<evidence type="ECO:0000313" key="3">
    <source>
        <dbReference type="Proteomes" id="UP000478052"/>
    </source>
</evidence>
<organism evidence="2 3">
    <name type="scientific">Aphis craccivora</name>
    <name type="common">Cowpea aphid</name>
    <dbReference type="NCBI Taxonomy" id="307492"/>
    <lineage>
        <taxon>Eukaryota</taxon>
        <taxon>Metazoa</taxon>
        <taxon>Ecdysozoa</taxon>
        <taxon>Arthropoda</taxon>
        <taxon>Hexapoda</taxon>
        <taxon>Insecta</taxon>
        <taxon>Pterygota</taxon>
        <taxon>Neoptera</taxon>
        <taxon>Paraneoptera</taxon>
        <taxon>Hemiptera</taxon>
        <taxon>Sternorrhyncha</taxon>
        <taxon>Aphidomorpha</taxon>
        <taxon>Aphidoidea</taxon>
        <taxon>Aphididae</taxon>
        <taxon>Aphidini</taxon>
        <taxon>Aphis</taxon>
        <taxon>Aphis</taxon>
    </lineage>
</organism>
<evidence type="ECO:0000259" key="1">
    <source>
        <dbReference type="Pfam" id="PF25273"/>
    </source>
</evidence>
<feature type="non-terminal residue" evidence="2">
    <location>
        <position position="1"/>
    </location>
</feature>
<gene>
    <name evidence="2" type="ORF">FWK35_00022804</name>
</gene>
<dbReference type="EMBL" id="VUJU01010643">
    <property type="protein sequence ID" value="KAF0713540.1"/>
    <property type="molecule type" value="Genomic_DNA"/>
</dbReference>
<dbReference type="OrthoDB" id="6779410at2759"/>
<sequence>QEDLTFKNVSRRLDFSSKDDSSQPAKHPKNCVNDYQMLDCEMISSDVVQNTITPKENDYNKLDSELLVLRDSAKETIIPRQNDMNVLNFENMDVEFCVDDPYKNVSNNQFVVIEIPSAFNNSPTHSVSNILDTVNPTPNILMNTSISNLQSSTSTLSLISSDPEFPEPSFENNCGHKEPNIQCQIFKLSIEDLNLFRYNLSKLSSKIQQDKFILTFLAVTRPKRTNRRKPNSTLRNVIKYYLPNNKGDRIPVCITSFTKITTFTRRRLNLLAATYMLGSSPQEKRGSARSTIQSKEISESIIAFICKLKCKKSHYARCDTGRSYLPPQWSVSYLWKQWKFQRTTEDKPVSSLNKFHKIFTDTFCSRQIWVYNLTFVINFGNSDQSSKNCYLYTWVESESGRGPNEICSALLKFLEQLEERVKNEDSPPKILNLFSDSCSSQNKNQFTIATLLYYINCIQTVFDKINHIFPVRGHSYMPPDQVFGRIEKCLRKKEIIVSPTEYHDTFRQFTKVHILNKDFFMYDFKKLAKSIMKVNTFKSTEQKIFSYNKGKKTLSISSIYDENSLLTIPVLKRGANLSIFDTLEKLPQINHVKPEKQKDVKNLMRFFVVPENASEFYKDIFKPNDIIISAEDVLENENGIPLYTEDSF</sequence>
<reference evidence="2 3" key="1">
    <citation type="submission" date="2019-08" db="EMBL/GenBank/DDBJ databases">
        <title>Whole genome of Aphis craccivora.</title>
        <authorList>
            <person name="Voronova N.V."/>
            <person name="Shulinski R.S."/>
            <person name="Bandarenka Y.V."/>
            <person name="Zhorov D.G."/>
            <person name="Warner D."/>
        </authorList>
    </citation>
    <scope>NUCLEOTIDE SEQUENCE [LARGE SCALE GENOMIC DNA]</scope>
    <source>
        <strain evidence="2">180601</strain>
        <tissue evidence="2">Whole Body</tissue>
    </source>
</reference>
<dbReference type="PANTHER" id="PTHR10773:SF19">
    <property type="match status" value="1"/>
</dbReference>
<protein>
    <submittedName>
        <fullName evidence="2">DUF4371 domain-containing protein</fullName>
    </submittedName>
</protein>
<evidence type="ECO:0000313" key="2">
    <source>
        <dbReference type="EMBL" id="KAF0713540.1"/>
    </source>
</evidence>
<keyword evidence="3" id="KW-1185">Reference proteome</keyword>
<dbReference type="Proteomes" id="UP000478052">
    <property type="component" value="Unassembled WGS sequence"/>
</dbReference>
<dbReference type="PANTHER" id="PTHR10773">
    <property type="entry name" value="DNA-DIRECTED RNA POLYMERASES I, II, AND III SUBUNIT RPABC2"/>
    <property type="match status" value="1"/>
</dbReference>
<feature type="domain" description="DUF7869" evidence="1">
    <location>
        <begin position="387"/>
        <end position="555"/>
    </location>
</feature>